<dbReference type="InterPro" id="IPR001753">
    <property type="entry name" value="Enoyl-CoA_hydra/iso"/>
</dbReference>
<dbReference type="Gene3D" id="1.10.12.10">
    <property type="entry name" value="Lyase 2-enoyl-coa Hydratase, Chain A, domain 2"/>
    <property type="match status" value="1"/>
</dbReference>
<dbReference type="InterPro" id="IPR029045">
    <property type="entry name" value="ClpP/crotonase-like_dom_sf"/>
</dbReference>
<dbReference type="InterPro" id="IPR018376">
    <property type="entry name" value="Enoyl-CoA_hyd/isom_CS"/>
</dbReference>
<dbReference type="Gene3D" id="3.90.226.10">
    <property type="entry name" value="2-enoyl-CoA Hydratase, Chain A, domain 1"/>
    <property type="match status" value="1"/>
</dbReference>
<dbReference type="GO" id="GO:0006635">
    <property type="term" value="P:fatty acid beta-oxidation"/>
    <property type="evidence" value="ECO:0007669"/>
    <property type="project" value="TreeGrafter"/>
</dbReference>
<accession>I7C479</accession>
<evidence type="ECO:0000313" key="5">
    <source>
        <dbReference type="Proteomes" id="UP000006503"/>
    </source>
</evidence>
<dbReference type="PANTHER" id="PTHR11941">
    <property type="entry name" value="ENOYL-COA HYDRATASE-RELATED"/>
    <property type="match status" value="1"/>
</dbReference>
<dbReference type="FunFam" id="1.10.12.10:FF:000001">
    <property type="entry name" value="Probable enoyl-CoA hydratase, mitochondrial"/>
    <property type="match status" value="1"/>
</dbReference>
<reference evidence="5" key="1">
    <citation type="journal article" date="2013" name="Microb. Biotechnol.">
        <title>Metabolic potential of the organic-solvent tolerant Pseudomonas putida DOT-T1E deduced from its annotated genome.</title>
        <authorList>
            <person name="Udaondo Z."/>
            <person name="Molina L."/>
            <person name="Daniels C."/>
            <person name="Gomez M.J."/>
            <person name="Molina-Henares M.A."/>
            <person name="Matilla M.A."/>
            <person name="Roca A."/>
            <person name="Fernandez M."/>
            <person name="Duque E."/>
            <person name="Segura A."/>
            <person name="Ramos J.L."/>
        </authorList>
    </citation>
    <scope>NUCLEOTIDE SEQUENCE [LARGE SCALE GENOMIC DNA]</scope>
    <source>
        <strain evidence="5">DOT-T1E</strain>
    </source>
</reference>
<keyword evidence="2" id="KW-0456">Lyase</keyword>
<dbReference type="HOGENOM" id="CLU_009834_7_6_6"/>
<dbReference type="PROSITE" id="PS00166">
    <property type="entry name" value="ENOYL_COA_HYDRATASE"/>
    <property type="match status" value="1"/>
</dbReference>
<name>I7C479_PSEPT</name>
<evidence type="ECO:0000256" key="3">
    <source>
        <dbReference type="RuleBase" id="RU003707"/>
    </source>
</evidence>
<evidence type="ECO:0000313" key="4">
    <source>
        <dbReference type="EMBL" id="AFO51272.1"/>
    </source>
</evidence>
<dbReference type="NCBIfam" id="NF006007">
    <property type="entry name" value="PRK08138.1"/>
    <property type="match status" value="1"/>
</dbReference>
<dbReference type="FunFam" id="3.90.226.10:FF:000009">
    <property type="entry name" value="Carnitinyl-CoA dehydratase"/>
    <property type="match status" value="1"/>
</dbReference>
<proteinExistence type="inferred from homology"/>
<dbReference type="EMBL" id="CP003734">
    <property type="protein sequence ID" value="AFO51272.1"/>
    <property type="molecule type" value="Genomic_DNA"/>
</dbReference>
<evidence type="ECO:0000256" key="1">
    <source>
        <dbReference type="ARBA" id="ARBA00005254"/>
    </source>
</evidence>
<dbReference type="PATRIC" id="fig|1196325.3.peg.5410"/>
<evidence type="ECO:0000256" key="2">
    <source>
        <dbReference type="ARBA" id="ARBA00023239"/>
    </source>
</evidence>
<dbReference type="InterPro" id="IPR014748">
    <property type="entry name" value="Enoyl-CoA_hydra_C"/>
</dbReference>
<dbReference type="KEGG" id="ppx:T1E_5451"/>
<gene>
    <name evidence="4" type="ordered locus">T1E_5451</name>
</gene>
<dbReference type="CDD" id="cd06558">
    <property type="entry name" value="crotonase-like"/>
    <property type="match status" value="1"/>
</dbReference>
<comment type="similarity">
    <text evidence="1 3">Belongs to the enoyl-CoA hydratase/isomerase family.</text>
</comment>
<protein>
    <submittedName>
        <fullName evidence="4">Enoyl-CoA hydratase</fullName>
    </submittedName>
</protein>
<dbReference type="PANTHER" id="PTHR11941:SF54">
    <property type="entry name" value="ENOYL-COA HYDRATASE, MITOCHONDRIAL"/>
    <property type="match status" value="1"/>
</dbReference>
<dbReference type="GO" id="GO:0016836">
    <property type="term" value="F:hydro-lyase activity"/>
    <property type="evidence" value="ECO:0007669"/>
    <property type="project" value="UniProtKB-ARBA"/>
</dbReference>
<organism evidence="4 5">
    <name type="scientific">Pseudomonas putida (strain DOT-T1E)</name>
    <dbReference type="NCBI Taxonomy" id="1196325"/>
    <lineage>
        <taxon>Bacteria</taxon>
        <taxon>Pseudomonadati</taxon>
        <taxon>Pseudomonadota</taxon>
        <taxon>Gammaproteobacteria</taxon>
        <taxon>Pseudomonadales</taxon>
        <taxon>Pseudomonadaceae</taxon>
        <taxon>Pseudomonas</taxon>
    </lineage>
</organism>
<dbReference type="Proteomes" id="UP000006503">
    <property type="component" value="Chromosome"/>
</dbReference>
<dbReference type="AlphaFoldDB" id="I7C479"/>
<dbReference type="Pfam" id="PF00378">
    <property type="entry name" value="ECH_1"/>
    <property type="match status" value="1"/>
</dbReference>
<sequence length="264" mass="28295">MCTMSNHLAEIVSTTVQQDGVALVKINRPEVKSALSGPVREALARTFRELAVDPAVRAVVLTGGPDCFVAGADVREFAEATPVQMYERHAERLWQAISQFPKPVIAAVNGFALGGGCELAMHCDVIIAGRQARFAQPEVKLGLMPGAGGTQRLIRAVGKFQAMRMLLSGCQVTAEQALAMGLISELVDDREVLARGLSFAAELAALPRLAVEQIKEVALVGAELALDGALALERKAFQLLFDSADQKEGARAFLDKRRPQFTGE</sequence>
<dbReference type="SUPFAM" id="SSF52096">
    <property type="entry name" value="ClpP/crotonase"/>
    <property type="match status" value="1"/>
</dbReference>